<dbReference type="EMBL" id="CM042051">
    <property type="protein sequence ID" value="KAI3729123.1"/>
    <property type="molecule type" value="Genomic_DNA"/>
</dbReference>
<protein>
    <submittedName>
        <fullName evidence="1">Uncharacterized protein</fullName>
    </submittedName>
</protein>
<evidence type="ECO:0000313" key="1">
    <source>
        <dbReference type="EMBL" id="KAI3729123.1"/>
    </source>
</evidence>
<gene>
    <name evidence="1" type="ORF">L6452_17772</name>
</gene>
<organism evidence="1 2">
    <name type="scientific">Arctium lappa</name>
    <name type="common">Greater burdock</name>
    <name type="synonym">Lappa major</name>
    <dbReference type="NCBI Taxonomy" id="4217"/>
    <lineage>
        <taxon>Eukaryota</taxon>
        <taxon>Viridiplantae</taxon>
        <taxon>Streptophyta</taxon>
        <taxon>Embryophyta</taxon>
        <taxon>Tracheophyta</taxon>
        <taxon>Spermatophyta</taxon>
        <taxon>Magnoliopsida</taxon>
        <taxon>eudicotyledons</taxon>
        <taxon>Gunneridae</taxon>
        <taxon>Pentapetalae</taxon>
        <taxon>asterids</taxon>
        <taxon>campanulids</taxon>
        <taxon>Asterales</taxon>
        <taxon>Asteraceae</taxon>
        <taxon>Carduoideae</taxon>
        <taxon>Cardueae</taxon>
        <taxon>Arctiinae</taxon>
        <taxon>Arctium</taxon>
    </lineage>
</organism>
<reference evidence="1 2" key="2">
    <citation type="journal article" date="2022" name="Mol. Ecol. Resour.">
        <title>The genomes of chicory, endive, great burdock and yacon provide insights into Asteraceae paleo-polyploidization history and plant inulin production.</title>
        <authorList>
            <person name="Fan W."/>
            <person name="Wang S."/>
            <person name="Wang H."/>
            <person name="Wang A."/>
            <person name="Jiang F."/>
            <person name="Liu H."/>
            <person name="Zhao H."/>
            <person name="Xu D."/>
            <person name="Zhang Y."/>
        </authorList>
    </citation>
    <scope>NUCLEOTIDE SEQUENCE [LARGE SCALE GENOMIC DNA]</scope>
    <source>
        <strain evidence="2">cv. Niubang</strain>
    </source>
</reference>
<reference evidence="2" key="1">
    <citation type="journal article" date="2022" name="Mol. Ecol. Resour.">
        <title>The genomes of chicory, endive, great burdock and yacon provide insights into Asteraceae palaeo-polyploidization history and plant inulin production.</title>
        <authorList>
            <person name="Fan W."/>
            <person name="Wang S."/>
            <person name="Wang H."/>
            <person name="Wang A."/>
            <person name="Jiang F."/>
            <person name="Liu H."/>
            <person name="Zhao H."/>
            <person name="Xu D."/>
            <person name="Zhang Y."/>
        </authorList>
    </citation>
    <scope>NUCLEOTIDE SEQUENCE [LARGE SCALE GENOMIC DNA]</scope>
    <source>
        <strain evidence="2">cv. Niubang</strain>
    </source>
</reference>
<dbReference type="Proteomes" id="UP001055879">
    <property type="component" value="Linkage Group LG05"/>
</dbReference>
<name>A0ACB9C4J8_ARCLA</name>
<sequence>MLCNSILSEIELNSRPFKLDLELSKSLAHRSLNYLGLSLSLHRPRFESLHLDRCPLLSPLESMNFSVLSWFLCLS</sequence>
<proteinExistence type="predicted"/>
<accession>A0ACB9C4J8</accession>
<evidence type="ECO:0000313" key="2">
    <source>
        <dbReference type="Proteomes" id="UP001055879"/>
    </source>
</evidence>
<keyword evidence="2" id="KW-1185">Reference proteome</keyword>
<comment type="caution">
    <text evidence="1">The sequence shown here is derived from an EMBL/GenBank/DDBJ whole genome shotgun (WGS) entry which is preliminary data.</text>
</comment>